<evidence type="ECO:0000256" key="1">
    <source>
        <dbReference type="SAM" id="MobiDB-lite"/>
    </source>
</evidence>
<feature type="region of interest" description="Disordered" evidence="1">
    <location>
        <begin position="670"/>
        <end position="746"/>
    </location>
</feature>
<feature type="region of interest" description="Disordered" evidence="1">
    <location>
        <begin position="1"/>
        <end position="137"/>
    </location>
</feature>
<dbReference type="Proteomes" id="UP000324832">
    <property type="component" value="Unassembled WGS sequence"/>
</dbReference>
<gene>
    <name evidence="2" type="ORF">LSINAPIS_LOCUS15393</name>
</gene>
<evidence type="ECO:0000313" key="3">
    <source>
        <dbReference type="Proteomes" id="UP000324832"/>
    </source>
</evidence>
<protein>
    <submittedName>
        <fullName evidence="2">Uncharacterized protein</fullName>
    </submittedName>
</protein>
<reference evidence="2 3" key="1">
    <citation type="submission" date="2017-07" db="EMBL/GenBank/DDBJ databases">
        <authorList>
            <person name="Talla V."/>
            <person name="Backstrom N."/>
        </authorList>
    </citation>
    <scope>NUCLEOTIDE SEQUENCE [LARGE SCALE GENOMIC DNA]</scope>
</reference>
<feature type="compositionally biased region" description="Basic residues" evidence="1">
    <location>
        <begin position="154"/>
        <end position="166"/>
    </location>
</feature>
<sequence>MELQNSDSKKLFKVFDASKRKRGRKNSFEDNNSVATDESGNKGRGLPSNKGSSQDVPTSDGHGDISGDINANRRDQEKCSPSGSRSPTGHRHRERESTRRSRRTARDGVSLALKAGLVSTPRSISPEQEPDCLDSIPKDQDSFIYAFLEDAVKRDKRKHRHAKKRESRTNRERDISGTRERGHRTRDDHSYRDKEKPNEECRQPIVDQSVLLETFAKLCAQISEKSARTTHEVVAVPRTLSHKSLQCEVTSRQDSYQMEAKPKHIRSRVLSRDISPACTRSNDNFTSKVRSRDNVTAPGIDKEKFPCSPYAKESSRYLNKLDVTRAHEVRHENRYGESSDYKPVRNSMNQYYRNHESRQKDYKDYDELQDERYGYYEDRPKYCERKTSRSFEMQKDNIHDENIKKSSRSDSLKAKDYDERYLRGRRKDEKHLKERYYGERELRERNYSQFKERRDRRNIEKCDRSSSASREEDYKDRERYVERERDSGLSVADGETSTISGRSNYLKVVKQEIIEQREAMDKMMNLWKELMRCFKGVQPVPCKDKEELETAENVQESAAAQLTLWRECMRRYETVARDVGDTDARLKEEINKQRTEMAEMGSMWQECLQRYRDMSNEFNNLKEQLASVSPTRAPQPPLVCAEGEGVPPSAPYRMPPNMPYPPMQSMPSMPTGYHGSPLRSRASAPPWWWNGEPAGPEPPAPRRRSPPDSSRERRHRHKDRERDTSRHKDKPSKPSAARSEHRHRKR</sequence>
<organism evidence="2 3">
    <name type="scientific">Leptidea sinapis</name>
    <dbReference type="NCBI Taxonomy" id="189913"/>
    <lineage>
        <taxon>Eukaryota</taxon>
        <taxon>Metazoa</taxon>
        <taxon>Ecdysozoa</taxon>
        <taxon>Arthropoda</taxon>
        <taxon>Hexapoda</taxon>
        <taxon>Insecta</taxon>
        <taxon>Pterygota</taxon>
        <taxon>Neoptera</taxon>
        <taxon>Endopterygota</taxon>
        <taxon>Lepidoptera</taxon>
        <taxon>Glossata</taxon>
        <taxon>Ditrysia</taxon>
        <taxon>Papilionoidea</taxon>
        <taxon>Pieridae</taxon>
        <taxon>Dismorphiinae</taxon>
        <taxon>Leptidea</taxon>
    </lineage>
</organism>
<dbReference type="EMBL" id="FZQP02007047">
    <property type="protein sequence ID" value="VVD05945.1"/>
    <property type="molecule type" value="Genomic_DNA"/>
</dbReference>
<feature type="region of interest" description="Disordered" evidence="1">
    <location>
        <begin position="626"/>
        <end position="645"/>
    </location>
</feature>
<feature type="compositionally biased region" description="Basic and acidic residues" evidence="1">
    <location>
        <begin position="167"/>
        <end position="201"/>
    </location>
</feature>
<feature type="compositionally biased region" description="Low complexity" evidence="1">
    <location>
        <begin position="684"/>
        <end position="694"/>
    </location>
</feature>
<keyword evidence="3" id="KW-1185">Reference proteome</keyword>
<feature type="region of interest" description="Disordered" evidence="1">
    <location>
        <begin position="154"/>
        <end position="201"/>
    </location>
</feature>
<feature type="compositionally biased region" description="Polar residues" evidence="1">
    <location>
        <begin position="29"/>
        <end position="38"/>
    </location>
</feature>
<feature type="region of interest" description="Disordered" evidence="1">
    <location>
        <begin position="453"/>
        <end position="479"/>
    </location>
</feature>
<proteinExistence type="predicted"/>
<name>A0A5E4R5T5_9NEOP</name>
<dbReference type="AlphaFoldDB" id="A0A5E4R5T5"/>
<evidence type="ECO:0000313" key="2">
    <source>
        <dbReference type="EMBL" id="VVD05945.1"/>
    </source>
</evidence>
<accession>A0A5E4R5T5</accession>
<feature type="compositionally biased region" description="Basic and acidic residues" evidence="1">
    <location>
        <begin position="61"/>
        <end position="78"/>
    </location>
</feature>